<feature type="transmembrane region" description="Helical" evidence="1">
    <location>
        <begin position="120"/>
        <end position="138"/>
    </location>
</feature>
<reference evidence="2 3" key="1">
    <citation type="submission" date="2016-06" db="EMBL/GenBank/DDBJ databases">
        <authorList>
            <person name="Haines A.N."/>
            <person name="Council K.R."/>
        </authorList>
    </citation>
    <scope>NUCLEOTIDE SEQUENCE [LARGE SCALE GENOMIC DNA]</scope>
    <source>
        <strain evidence="2 3">SP158-29</strain>
    </source>
</reference>
<keyword evidence="1" id="KW-0812">Transmembrane</keyword>
<evidence type="ECO:0000256" key="1">
    <source>
        <dbReference type="SAM" id="Phobius"/>
    </source>
</evidence>
<gene>
    <name evidence="2" type="ORF">A9Y57_01930</name>
</gene>
<dbReference type="RefSeq" id="WP_096633919.1">
    <property type="nucleotide sequence ID" value="NZ_NSGR01000010.1"/>
</dbReference>
<feature type="transmembrane region" description="Helical" evidence="1">
    <location>
        <begin position="57"/>
        <end position="80"/>
    </location>
</feature>
<evidence type="ECO:0000313" key="3">
    <source>
        <dbReference type="Proteomes" id="UP000217465"/>
    </source>
</evidence>
<dbReference type="AlphaFoldDB" id="A0A854WDE5"/>
<name>A0A854WDE5_9STRE</name>
<organism evidence="2 3">
    <name type="scientific">Streptococcus parauberis</name>
    <dbReference type="NCBI Taxonomy" id="1348"/>
    <lineage>
        <taxon>Bacteria</taxon>
        <taxon>Bacillati</taxon>
        <taxon>Bacillota</taxon>
        <taxon>Bacilli</taxon>
        <taxon>Lactobacillales</taxon>
        <taxon>Streptococcaceae</taxon>
        <taxon>Streptococcus</taxon>
    </lineage>
</organism>
<proteinExistence type="predicted"/>
<evidence type="ECO:0000313" key="2">
    <source>
        <dbReference type="EMBL" id="PCH10640.1"/>
    </source>
</evidence>
<dbReference type="EMBL" id="NSGR01000010">
    <property type="protein sequence ID" value="PCH10640.1"/>
    <property type="molecule type" value="Genomic_DNA"/>
</dbReference>
<keyword evidence="1" id="KW-1133">Transmembrane helix</keyword>
<feature type="transmembrane region" description="Helical" evidence="1">
    <location>
        <begin position="12"/>
        <end position="32"/>
    </location>
</feature>
<comment type="caution">
    <text evidence="2">The sequence shown here is derived from an EMBL/GenBank/DDBJ whole genome shotgun (WGS) entry which is preliminary data.</text>
</comment>
<feature type="transmembrane region" description="Helical" evidence="1">
    <location>
        <begin position="92"/>
        <end position="114"/>
    </location>
</feature>
<protein>
    <submittedName>
        <fullName evidence="2">Uncharacterized protein</fullName>
    </submittedName>
</protein>
<dbReference type="Proteomes" id="UP000217465">
    <property type="component" value="Unassembled WGS sequence"/>
</dbReference>
<sequence>MFRIFRDVKVTVISFLVYGICASVYLFKLNAFNQVLRDLESTGANYLDIYLYNNNQMLFYFLGAIFFLLIGLYILAGSGVFMLSDDFKTENLVIGGIILFIMFVLIYLLIHFIMIPVMKITLIIIFIGLLLAFGIAGMNDSSY</sequence>
<accession>A0A854WDE5</accession>
<keyword evidence="1" id="KW-0472">Membrane</keyword>